<feature type="region of interest" description="Disordered" evidence="1">
    <location>
        <begin position="1"/>
        <end position="65"/>
    </location>
</feature>
<evidence type="ECO:0000313" key="3">
    <source>
        <dbReference type="Proteomes" id="UP000241394"/>
    </source>
</evidence>
<dbReference type="FunCoup" id="A0A2R6QSR0">
    <property type="interactions" value="2169"/>
</dbReference>
<feature type="compositionally biased region" description="Polar residues" evidence="1">
    <location>
        <begin position="45"/>
        <end position="61"/>
    </location>
</feature>
<dbReference type="EMBL" id="NKQK01000013">
    <property type="protein sequence ID" value="PSS14152.1"/>
    <property type="molecule type" value="Genomic_DNA"/>
</dbReference>
<evidence type="ECO:0000256" key="1">
    <source>
        <dbReference type="SAM" id="MobiDB-lite"/>
    </source>
</evidence>
<organism evidence="2 3">
    <name type="scientific">Actinidia chinensis var. chinensis</name>
    <name type="common">Chinese soft-hair kiwi</name>
    <dbReference type="NCBI Taxonomy" id="1590841"/>
    <lineage>
        <taxon>Eukaryota</taxon>
        <taxon>Viridiplantae</taxon>
        <taxon>Streptophyta</taxon>
        <taxon>Embryophyta</taxon>
        <taxon>Tracheophyta</taxon>
        <taxon>Spermatophyta</taxon>
        <taxon>Magnoliopsida</taxon>
        <taxon>eudicotyledons</taxon>
        <taxon>Gunneridae</taxon>
        <taxon>Pentapetalae</taxon>
        <taxon>asterids</taxon>
        <taxon>Ericales</taxon>
        <taxon>Actinidiaceae</taxon>
        <taxon>Actinidia</taxon>
    </lineage>
</organism>
<evidence type="ECO:0000313" key="2">
    <source>
        <dbReference type="EMBL" id="PSS14152.1"/>
    </source>
</evidence>
<dbReference type="Gramene" id="PSS14152">
    <property type="protein sequence ID" value="PSS14152"/>
    <property type="gene ID" value="CEY00_Acc14772"/>
</dbReference>
<feature type="compositionally biased region" description="Basic and acidic residues" evidence="1">
    <location>
        <begin position="35"/>
        <end position="44"/>
    </location>
</feature>
<feature type="compositionally biased region" description="Polar residues" evidence="1">
    <location>
        <begin position="1"/>
        <end position="17"/>
    </location>
</feature>
<sequence>MSENPNDSSSTANTTTVKRYAPPNQRNRSLGRRRSGGDRFERMNNRSANDGENNQIPTSRNVPIADHGHALGSNIVNENPQTALIPLQGCCKSEACELLNDRWIAARNACNDPSIDFTEKPVMYSRTGASAWGQFRPPHQLMSRTGNAGPPGSQMDFLTELQRAIRDANASSEP</sequence>
<dbReference type="PANTHER" id="PTHR36032">
    <property type="entry name" value="PHOSPHOPANTOTHENATE--CYSTEINE LIGASE 2"/>
    <property type="match status" value="1"/>
</dbReference>
<dbReference type="AlphaFoldDB" id="A0A2R6QSR0"/>
<comment type="caution">
    <text evidence="2">The sequence shown here is derived from an EMBL/GenBank/DDBJ whole genome shotgun (WGS) entry which is preliminary data.</text>
</comment>
<dbReference type="STRING" id="1590841.A0A2R6QSR0"/>
<dbReference type="OMA" id="PNQRNRA"/>
<dbReference type="Proteomes" id="UP000241394">
    <property type="component" value="Chromosome LG13"/>
</dbReference>
<name>A0A2R6QSR0_ACTCC</name>
<dbReference type="PANTHER" id="PTHR36032:SF1">
    <property type="entry name" value="PHOSPHOPANTOTHENATE--CYSTEINE LIGASE 2"/>
    <property type="match status" value="1"/>
</dbReference>
<keyword evidence="3" id="KW-1185">Reference proteome</keyword>
<accession>A0A2R6QSR0</accession>
<protein>
    <submittedName>
        <fullName evidence="2">Protein phosphatase 2C 71</fullName>
    </submittedName>
</protein>
<reference evidence="2 3" key="1">
    <citation type="submission" date="2017-07" db="EMBL/GenBank/DDBJ databases">
        <title>An improved, manually edited Actinidia chinensis var. chinensis (kiwifruit) genome highlights the challenges associated with draft genomes and gene prediction in plants.</title>
        <authorList>
            <person name="Pilkington S."/>
            <person name="Crowhurst R."/>
            <person name="Hilario E."/>
            <person name="Nardozza S."/>
            <person name="Fraser L."/>
            <person name="Peng Y."/>
            <person name="Gunaseelan K."/>
            <person name="Simpson R."/>
            <person name="Tahir J."/>
            <person name="Deroles S."/>
            <person name="Templeton K."/>
            <person name="Luo Z."/>
            <person name="Davy M."/>
            <person name="Cheng C."/>
            <person name="Mcneilage M."/>
            <person name="Scaglione D."/>
            <person name="Liu Y."/>
            <person name="Zhang Q."/>
            <person name="Datson P."/>
            <person name="De Silva N."/>
            <person name="Gardiner S."/>
            <person name="Bassett H."/>
            <person name="Chagne D."/>
            <person name="Mccallum J."/>
            <person name="Dzierzon H."/>
            <person name="Deng C."/>
            <person name="Wang Y.-Y."/>
            <person name="Barron N."/>
            <person name="Manako K."/>
            <person name="Bowen J."/>
            <person name="Foster T."/>
            <person name="Erridge Z."/>
            <person name="Tiffin H."/>
            <person name="Waite C."/>
            <person name="Davies K."/>
            <person name="Grierson E."/>
            <person name="Laing W."/>
            <person name="Kirk R."/>
            <person name="Chen X."/>
            <person name="Wood M."/>
            <person name="Montefiori M."/>
            <person name="Brummell D."/>
            <person name="Schwinn K."/>
            <person name="Catanach A."/>
            <person name="Fullerton C."/>
            <person name="Li D."/>
            <person name="Meiyalaghan S."/>
            <person name="Nieuwenhuizen N."/>
            <person name="Read N."/>
            <person name="Prakash R."/>
            <person name="Hunter D."/>
            <person name="Zhang H."/>
            <person name="Mckenzie M."/>
            <person name="Knabel M."/>
            <person name="Harris A."/>
            <person name="Allan A."/>
            <person name="Chen A."/>
            <person name="Janssen B."/>
            <person name="Plunkett B."/>
            <person name="Dwamena C."/>
            <person name="Voogd C."/>
            <person name="Leif D."/>
            <person name="Lafferty D."/>
            <person name="Souleyre E."/>
            <person name="Varkonyi-Gasic E."/>
            <person name="Gambi F."/>
            <person name="Hanley J."/>
            <person name="Yao J.-L."/>
            <person name="Cheung J."/>
            <person name="David K."/>
            <person name="Warren B."/>
            <person name="Marsh K."/>
            <person name="Snowden K."/>
            <person name="Lin-Wang K."/>
            <person name="Brian L."/>
            <person name="Martinez-Sanchez M."/>
            <person name="Wang M."/>
            <person name="Ileperuma N."/>
            <person name="Macnee N."/>
            <person name="Campin R."/>
            <person name="Mcatee P."/>
            <person name="Drummond R."/>
            <person name="Espley R."/>
            <person name="Ireland H."/>
            <person name="Wu R."/>
            <person name="Atkinson R."/>
            <person name="Karunairetnam S."/>
            <person name="Bulley S."/>
            <person name="Chunkath S."/>
            <person name="Hanley Z."/>
            <person name="Storey R."/>
            <person name="Thrimawithana A."/>
            <person name="Thomson S."/>
            <person name="David C."/>
            <person name="Testolin R."/>
        </authorList>
    </citation>
    <scope>NUCLEOTIDE SEQUENCE [LARGE SCALE GENOMIC DNA]</scope>
    <source>
        <strain evidence="3">cv. Red5</strain>
        <tissue evidence="2">Young leaf</tissue>
    </source>
</reference>
<proteinExistence type="predicted"/>
<dbReference type="OrthoDB" id="1869053at2759"/>
<gene>
    <name evidence="2" type="ORF">CEY00_Acc14772</name>
</gene>
<dbReference type="InParanoid" id="A0A2R6QSR0"/>
<reference evidence="3" key="2">
    <citation type="journal article" date="2018" name="BMC Genomics">
        <title>A manually annotated Actinidia chinensis var. chinensis (kiwifruit) genome highlights the challenges associated with draft genomes and gene prediction in plants.</title>
        <authorList>
            <person name="Pilkington S.M."/>
            <person name="Crowhurst R."/>
            <person name="Hilario E."/>
            <person name="Nardozza S."/>
            <person name="Fraser L."/>
            <person name="Peng Y."/>
            <person name="Gunaseelan K."/>
            <person name="Simpson R."/>
            <person name="Tahir J."/>
            <person name="Deroles S.C."/>
            <person name="Templeton K."/>
            <person name="Luo Z."/>
            <person name="Davy M."/>
            <person name="Cheng C."/>
            <person name="McNeilage M."/>
            <person name="Scaglione D."/>
            <person name="Liu Y."/>
            <person name="Zhang Q."/>
            <person name="Datson P."/>
            <person name="De Silva N."/>
            <person name="Gardiner S.E."/>
            <person name="Bassett H."/>
            <person name="Chagne D."/>
            <person name="McCallum J."/>
            <person name="Dzierzon H."/>
            <person name="Deng C."/>
            <person name="Wang Y.Y."/>
            <person name="Barron L."/>
            <person name="Manako K."/>
            <person name="Bowen J."/>
            <person name="Foster T.M."/>
            <person name="Erridge Z.A."/>
            <person name="Tiffin H."/>
            <person name="Waite C.N."/>
            <person name="Davies K.M."/>
            <person name="Grierson E.P."/>
            <person name="Laing W.A."/>
            <person name="Kirk R."/>
            <person name="Chen X."/>
            <person name="Wood M."/>
            <person name="Montefiori M."/>
            <person name="Brummell D.A."/>
            <person name="Schwinn K.E."/>
            <person name="Catanach A."/>
            <person name="Fullerton C."/>
            <person name="Li D."/>
            <person name="Meiyalaghan S."/>
            <person name="Nieuwenhuizen N."/>
            <person name="Read N."/>
            <person name="Prakash R."/>
            <person name="Hunter D."/>
            <person name="Zhang H."/>
            <person name="McKenzie M."/>
            <person name="Knabel M."/>
            <person name="Harris A."/>
            <person name="Allan A.C."/>
            <person name="Gleave A."/>
            <person name="Chen A."/>
            <person name="Janssen B.J."/>
            <person name="Plunkett B."/>
            <person name="Ampomah-Dwamena C."/>
            <person name="Voogd C."/>
            <person name="Leif D."/>
            <person name="Lafferty D."/>
            <person name="Souleyre E.J.F."/>
            <person name="Varkonyi-Gasic E."/>
            <person name="Gambi F."/>
            <person name="Hanley J."/>
            <person name="Yao J.L."/>
            <person name="Cheung J."/>
            <person name="David K.M."/>
            <person name="Warren B."/>
            <person name="Marsh K."/>
            <person name="Snowden K.C."/>
            <person name="Lin-Wang K."/>
            <person name="Brian L."/>
            <person name="Martinez-Sanchez M."/>
            <person name="Wang M."/>
            <person name="Ileperuma N."/>
            <person name="Macnee N."/>
            <person name="Campin R."/>
            <person name="McAtee P."/>
            <person name="Drummond R.S.M."/>
            <person name="Espley R.V."/>
            <person name="Ireland H.S."/>
            <person name="Wu R."/>
            <person name="Atkinson R.G."/>
            <person name="Karunairetnam S."/>
            <person name="Bulley S."/>
            <person name="Chunkath S."/>
            <person name="Hanley Z."/>
            <person name="Storey R."/>
            <person name="Thrimawithana A.H."/>
            <person name="Thomson S."/>
            <person name="David C."/>
            <person name="Testolin R."/>
            <person name="Huang H."/>
            <person name="Hellens R.P."/>
            <person name="Schaffer R.J."/>
        </authorList>
    </citation>
    <scope>NUCLEOTIDE SEQUENCE [LARGE SCALE GENOMIC DNA]</scope>
    <source>
        <strain evidence="3">cv. Red5</strain>
    </source>
</reference>